<dbReference type="Proteomes" id="UP000595814">
    <property type="component" value="Chromosome"/>
</dbReference>
<keyword evidence="2" id="KW-1185">Reference proteome</keyword>
<gene>
    <name evidence="1" type="primary">rsgA</name>
    <name evidence="1" type="ORF">JFY71_10790</name>
</gene>
<organism evidence="1 2">
    <name type="scientific">Miniphocaeibacter halophilus</name>
    <dbReference type="NCBI Taxonomy" id="2931922"/>
    <lineage>
        <taxon>Bacteria</taxon>
        <taxon>Bacillati</taxon>
        <taxon>Bacillota</taxon>
        <taxon>Tissierellia</taxon>
        <taxon>Tissierellales</taxon>
        <taxon>Peptoniphilaceae</taxon>
        <taxon>Miniphocaeibacter</taxon>
    </lineage>
</organism>
<evidence type="ECO:0000313" key="1">
    <source>
        <dbReference type="EMBL" id="QQK07755.1"/>
    </source>
</evidence>
<sequence>MNKIIKSHRGIYYVENKNDIVLSKARGVFRNQNIKPVVGDNVKLFINDDGTGYIDEIYERKNQLIRPPIANIDQVVVVMSIVSPNINLNLLDRYLLMLEKSKIDIKIIFNKIDLLVNDDFNYIFDIYRNIGYDIFLNSNKDSKSKEYLKEIFNNKITAVAGPSGVGKSTTLNSIFEDLDLDTGLISKKTQRGKHTTRTVKMLKINETTYIIDTPGFSSLDLTFIEDRSEIKDNFVEFKEFSANCKFHNCFHINEPSCGIKEAVKLGDISDYRYNNYKLILEEYDSIRRY</sequence>
<protein>
    <submittedName>
        <fullName evidence="1">Ribosome small subunit-dependent GTPase A</fullName>
    </submittedName>
</protein>
<proteinExistence type="predicted"/>
<evidence type="ECO:0000313" key="2">
    <source>
        <dbReference type="Proteomes" id="UP000595814"/>
    </source>
</evidence>
<reference evidence="1 2" key="1">
    <citation type="journal article" date="2022" name="Int. J. Syst. Evol. Microbiol.">
        <title>Miniphocaeibacter halophilus sp. nov., an ammonium-tolerant acetate-producing bacterium isolated from a biogas system.</title>
        <authorList>
            <person name="Schnurer A."/>
            <person name="Singh A."/>
            <person name="Bi S."/>
            <person name="Qiao W."/>
            <person name="Westerholm M."/>
        </authorList>
    </citation>
    <scope>NUCLEOTIDE SEQUENCE [LARGE SCALE GENOMIC DNA]</scope>
    <source>
        <strain evidence="1 2">AMB_01</strain>
    </source>
</reference>
<accession>A0AC61MT17</accession>
<dbReference type="EMBL" id="CP066744">
    <property type="protein sequence ID" value="QQK07755.1"/>
    <property type="molecule type" value="Genomic_DNA"/>
</dbReference>
<name>A0AC61MT17_9FIRM</name>